<dbReference type="Proteomes" id="UP001595776">
    <property type="component" value="Unassembled WGS sequence"/>
</dbReference>
<sequence>MRRHGEVPADGSRRERDAASNKDDKRLNGARTEGGGGANRRDNVYRLFPEEEPADRISWEEMTRGGTGRQGPSDGFEEMQAGYTADPEPPSPERQPPDKETDPGQSRANGSPQPNPALQQAVADHPITKALEALYGPGGAPSPVQIIADTVAPSKARGDAWPVKPLDRDTVPGEGMPIRPLPQEPVADPLEPVPQEKQADFWQLWLQHQDQLRKQCLHMMSGNMADAEDALSSAMLRASQKFQRYSDSIMNEKAWLSKLVHNVCIDQFRQRKRTYYQVFEGDASEQVEDAMFTGPQPSPEEAALSKEQIASLEVCLGQLSNNLRVPLMLRCVEGWSYPDIAEELDLRADTVRKRVQLARDFLRQRGIR</sequence>
<comment type="caution">
    <text evidence="8">The sequence shown here is derived from an EMBL/GenBank/DDBJ whole genome shotgun (WGS) entry which is preliminary data.</text>
</comment>
<dbReference type="SUPFAM" id="SSF88946">
    <property type="entry name" value="Sigma2 domain of RNA polymerase sigma factors"/>
    <property type="match status" value="1"/>
</dbReference>
<dbReference type="InterPro" id="IPR013325">
    <property type="entry name" value="RNA_pol_sigma_r2"/>
</dbReference>
<feature type="compositionally biased region" description="Basic and acidic residues" evidence="5">
    <location>
        <begin position="1"/>
        <end position="27"/>
    </location>
</feature>
<dbReference type="InterPro" id="IPR014284">
    <property type="entry name" value="RNA_pol_sigma-70_dom"/>
</dbReference>
<proteinExistence type="inferred from homology"/>
<name>A0ABV8U8L8_9PROT</name>
<dbReference type="InterPro" id="IPR013249">
    <property type="entry name" value="RNA_pol_sigma70_r4_t2"/>
</dbReference>
<dbReference type="SUPFAM" id="SSF88659">
    <property type="entry name" value="Sigma3 and sigma4 domains of RNA polymerase sigma factors"/>
    <property type="match status" value="1"/>
</dbReference>
<evidence type="ECO:0000256" key="5">
    <source>
        <dbReference type="SAM" id="MobiDB-lite"/>
    </source>
</evidence>
<dbReference type="InterPro" id="IPR007627">
    <property type="entry name" value="RNA_pol_sigma70_r2"/>
</dbReference>
<protein>
    <submittedName>
        <fullName evidence="8">Sigma-70 family RNA polymerase sigma factor</fullName>
    </submittedName>
</protein>
<feature type="domain" description="RNA polymerase sigma-70 region 2" evidence="6">
    <location>
        <begin position="205"/>
        <end position="274"/>
    </location>
</feature>
<dbReference type="Gene3D" id="1.10.1740.10">
    <property type="match status" value="1"/>
</dbReference>
<dbReference type="NCBIfam" id="TIGR02937">
    <property type="entry name" value="sigma70-ECF"/>
    <property type="match status" value="1"/>
</dbReference>
<dbReference type="Pfam" id="PF04542">
    <property type="entry name" value="Sigma70_r2"/>
    <property type="match status" value="1"/>
</dbReference>
<gene>
    <name evidence="8" type="ORF">ACFO5Q_06750</name>
</gene>
<keyword evidence="3" id="KW-0731">Sigma factor</keyword>
<keyword evidence="4" id="KW-0804">Transcription</keyword>
<feature type="domain" description="RNA polymerase sigma factor 70 region 4 type 2" evidence="7">
    <location>
        <begin position="311"/>
        <end position="361"/>
    </location>
</feature>
<feature type="region of interest" description="Disordered" evidence="5">
    <location>
        <begin position="154"/>
        <end position="178"/>
    </location>
</feature>
<evidence type="ECO:0000256" key="4">
    <source>
        <dbReference type="ARBA" id="ARBA00023163"/>
    </source>
</evidence>
<evidence type="ECO:0000256" key="1">
    <source>
        <dbReference type="ARBA" id="ARBA00010641"/>
    </source>
</evidence>
<dbReference type="InterPro" id="IPR036388">
    <property type="entry name" value="WH-like_DNA-bd_sf"/>
</dbReference>
<evidence type="ECO:0000256" key="3">
    <source>
        <dbReference type="ARBA" id="ARBA00023082"/>
    </source>
</evidence>
<dbReference type="InterPro" id="IPR013324">
    <property type="entry name" value="RNA_pol_sigma_r3/r4-like"/>
</dbReference>
<keyword evidence="9" id="KW-1185">Reference proteome</keyword>
<keyword evidence="2" id="KW-0805">Transcription regulation</keyword>
<accession>A0ABV8U8L8</accession>
<dbReference type="InterPro" id="IPR039425">
    <property type="entry name" value="RNA_pol_sigma-70-like"/>
</dbReference>
<evidence type="ECO:0000256" key="2">
    <source>
        <dbReference type="ARBA" id="ARBA00023015"/>
    </source>
</evidence>
<dbReference type="PANTHER" id="PTHR43133:SF51">
    <property type="entry name" value="RNA POLYMERASE SIGMA FACTOR"/>
    <property type="match status" value="1"/>
</dbReference>
<evidence type="ECO:0000313" key="9">
    <source>
        <dbReference type="Proteomes" id="UP001595776"/>
    </source>
</evidence>
<feature type="region of interest" description="Disordered" evidence="5">
    <location>
        <begin position="1"/>
        <end position="121"/>
    </location>
</feature>
<reference evidence="9" key="1">
    <citation type="journal article" date="2019" name="Int. J. Syst. Evol. Microbiol.">
        <title>The Global Catalogue of Microorganisms (GCM) 10K type strain sequencing project: providing services to taxonomists for standard genome sequencing and annotation.</title>
        <authorList>
            <consortium name="The Broad Institute Genomics Platform"/>
            <consortium name="The Broad Institute Genome Sequencing Center for Infectious Disease"/>
            <person name="Wu L."/>
            <person name="Ma J."/>
        </authorList>
    </citation>
    <scope>NUCLEOTIDE SEQUENCE [LARGE SCALE GENOMIC DNA]</scope>
    <source>
        <strain evidence="9">CGMCC 1.15304</strain>
    </source>
</reference>
<feature type="compositionally biased region" description="Polar residues" evidence="5">
    <location>
        <begin position="103"/>
        <end position="118"/>
    </location>
</feature>
<evidence type="ECO:0000259" key="7">
    <source>
        <dbReference type="Pfam" id="PF08281"/>
    </source>
</evidence>
<feature type="compositionally biased region" description="Basic and acidic residues" evidence="5">
    <location>
        <begin position="54"/>
        <end position="63"/>
    </location>
</feature>
<dbReference type="EMBL" id="JBHSCR010000003">
    <property type="protein sequence ID" value="MFC4347542.1"/>
    <property type="molecule type" value="Genomic_DNA"/>
</dbReference>
<dbReference type="Pfam" id="PF08281">
    <property type="entry name" value="Sigma70_r4_2"/>
    <property type="match status" value="1"/>
</dbReference>
<dbReference type="Gene3D" id="1.10.10.10">
    <property type="entry name" value="Winged helix-like DNA-binding domain superfamily/Winged helix DNA-binding domain"/>
    <property type="match status" value="1"/>
</dbReference>
<evidence type="ECO:0000259" key="6">
    <source>
        <dbReference type="Pfam" id="PF04542"/>
    </source>
</evidence>
<evidence type="ECO:0000313" key="8">
    <source>
        <dbReference type="EMBL" id="MFC4347542.1"/>
    </source>
</evidence>
<comment type="similarity">
    <text evidence="1">Belongs to the sigma-70 factor family. ECF subfamily.</text>
</comment>
<dbReference type="PANTHER" id="PTHR43133">
    <property type="entry name" value="RNA POLYMERASE ECF-TYPE SIGMA FACTO"/>
    <property type="match status" value="1"/>
</dbReference>
<organism evidence="8 9">
    <name type="scientific">Kordiimonas lipolytica</name>
    <dbReference type="NCBI Taxonomy" id="1662421"/>
    <lineage>
        <taxon>Bacteria</taxon>
        <taxon>Pseudomonadati</taxon>
        <taxon>Pseudomonadota</taxon>
        <taxon>Alphaproteobacteria</taxon>
        <taxon>Kordiimonadales</taxon>
        <taxon>Kordiimonadaceae</taxon>
        <taxon>Kordiimonas</taxon>
    </lineage>
</organism>
<dbReference type="RefSeq" id="WP_082720118.1">
    <property type="nucleotide sequence ID" value="NZ_JBHSCR010000003.1"/>
</dbReference>